<feature type="non-terminal residue" evidence="1">
    <location>
        <position position="69"/>
    </location>
</feature>
<reference evidence="1 2" key="1">
    <citation type="journal article" date="2007" name="Nature">
        <title>Evolution of genes and genomes on the Drosophila phylogeny.</title>
        <authorList>
            <consortium name="Drosophila 12 Genomes Consortium"/>
            <person name="Clark A.G."/>
            <person name="Eisen M.B."/>
            <person name="Smith D.R."/>
            <person name="Bergman C.M."/>
            <person name="Oliver B."/>
            <person name="Markow T.A."/>
            <person name="Kaufman T.C."/>
            <person name="Kellis M."/>
            <person name="Gelbart W."/>
            <person name="Iyer V.N."/>
            <person name="Pollard D.A."/>
            <person name="Sackton T.B."/>
            <person name="Larracuente A.M."/>
            <person name="Singh N.D."/>
            <person name="Abad J.P."/>
            <person name="Abt D.N."/>
            <person name="Adryan B."/>
            <person name="Aguade M."/>
            <person name="Akashi H."/>
            <person name="Anderson W.W."/>
            <person name="Aquadro C.F."/>
            <person name="Ardell D.H."/>
            <person name="Arguello R."/>
            <person name="Artieri C.G."/>
            <person name="Barbash D.A."/>
            <person name="Barker D."/>
            <person name="Barsanti P."/>
            <person name="Batterham P."/>
            <person name="Batzoglou S."/>
            <person name="Begun D."/>
            <person name="Bhutkar A."/>
            <person name="Blanco E."/>
            <person name="Bosak S.A."/>
            <person name="Bradley R.K."/>
            <person name="Brand A.D."/>
            <person name="Brent M.R."/>
            <person name="Brooks A.N."/>
            <person name="Brown R.H."/>
            <person name="Butlin R.K."/>
            <person name="Caggese C."/>
            <person name="Calvi B.R."/>
            <person name="Bernardo de Carvalho A."/>
            <person name="Caspi A."/>
            <person name="Castrezana S."/>
            <person name="Celniker S.E."/>
            <person name="Chang J.L."/>
            <person name="Chapple C."/>
            <person name="Chatterji S."/>
            <person name="Chinwalla A."/>
            <person name="Civetta A."/>
            <person name="Clifton S.W."/>
            <person name="Comeron J.M."/>
            <person name="Costello J.C."/>
            <person name="Coyne J.A."/>
            <person name="Daub J."/>
            <person name="David R.G."/>
            <person name="Delcher A.L."/>
            <person name="Delehaunty K."/>
            <person name="Do C.B."/>
            <person name="Ebling H."/>
            <person name="Edwards K."/>
            <person name="Eickbush T."/>
            <person name="Evans J.D."/>
            <person name="Filipski A."/>
            <person name="Findeiss S."/>
            <person name="Freyhult E."/>
            <person name="Fulton L."/>
            <person name="Fulton R."/>
            <person name="Garcia A.C."/>
            <person name="Gardiner A."/>
            <person name="Garfield D.A."/>
            <person name="Garvin B.E."/>
            <person name="Gibson G."/>
            <person name="Gilbert D."/>
            <person name="Gnerre S."/>
            <person name="Godfrey J."/>
            <person name="Good R."/>
            <person name="Gotea V."/>
            <person name="Gravely B."/>
            <person name="Greenberg A.J."/>
            <person name="Griffiths-Jones S."/>
            <person name="Gross S."/>
            <person name="Guigo R."/>
            <person name="Gustafson E.A."/>
            <person name="Haerty W."/>
            <person name="Hahn M.W."/>
            <person name="Halligan D.L."/>
            <person name="Halpern A.L."/>
            <person name="Halter G.M."/>
            <person name="Han M.V."/>
            <person name="Heger A."/>
            <person name="Hillier L."/>
            <person name="Hinrichs A.S."/>
            <person name="Holmes I."/>
            <person name="Hoskins R.A."/>
            <person name="Hubisz M.J."/>
            <person name="Hultmark D."/>
            <person name="Huntley M.A."/>
            <person name="Jaffe D.B."/>
            <person name="Jagadeeshan S."/>
            <person name="Jeck W.R."/>
            <person name="Johnson J."/>
            <person name="Jones C.D."/>
            <person name="Jordan W.C."/>
            <person name="Karpen G.H."/>
            <person name="Kataoka E."/>
            <person name="Keightley P.D."/>
            <person name="Kheradpour P."/>
            <person name="Kirkness E.F."/>
            <person name="Koerich L.B."/>
            <person name="Kristiansen K."/>
            <person name="Kudrna D."/>
            <person name="Kulathinal R.J."/>
            <person name="Kumar S."/>
            <person name="Kwok R."/>
            <person name="Lander E."/>
            <person name="Langley C.H."/>
            <person name="Lapoint R."/>
            <person name="Lazzaro B.P."/>
            <person name="Lee S.J."/>
            <person name="Levesque L."/>
            <person name="Li R."/>
            <person name="Lin C.F."/>
            <person name="Lin M.F."/>
            <person name="Lindblad-Toh K."/>
            <person name="Llopart A."/>
            <person name="Long M."/>
            <person name="Low L."/>
            <person name="Lozovsky E."/>
            <person name="Lu J."/>
            <person name="Luo M."/>
            <person name="Machado C.A."/>
            <person name="Makalowski W."/>
            <person name="Marzo M."/>
            <person name="Matsuda M."/>
            <person name="Matzkin L."/>
            <person name="McAllister B."/>
            <person name="McBride C.S."/>
            <person name="McKernan B."/>
            <person name="McKernan K."/>
            <person name="Mendez-Lago M."/>
            <person name="Minx P."/>
            <person name="Mollenhauer M.U."/>
            <person name="Montooth K."/>
            <person name="Mount S.M."/>
            <person name="Mu X."/>
            <person name="Myers E."/>
            <person name="Negre B."/>
            <person name="Newfeld S."/>
            <person name="Nielsen R."/>
            <person name="Noor M.A."/>
            <person name="O'Grady P."/>
            <person name="Pachter L."/>
            <person name="Papaceit M."/>
            <person name="Parisi M.J."/>
            <person name="Parisi M."/>
            <person name="Parts L."/>
            <person name="Pedersen J.S."/>
            <person name="Pesole G."/>
            <person name="Phillippy A.M."/>
            <person name="Ponting C.P."/>
            <person name="Pop M."/>
            <person name="Porcelli D."/>
            <person name="Powell J.R."/>
            <person name="Prohaska S."/>
            <person name="Pruitt K."/>
            <person name="Puig M."/>
            <person name="Quesneville H."/>
            <person name="Ram K.R."/>
            <person name="Rand D."/>
            <person name="Rasmussen M.D."/>
            <person name="Reed L.K."/>
            <person name="Reenan R."/>
            <person name="Reily A."/>
            <person name="Remington K.A."/>
            <person name="Rieger T.T."/>
            <person name="Ritchie M.G."/>
            <person name="Robin C."/>
            <person name="Rogers Y.H."/>
            <person name="Rohde C."/>
            <person name="Rozas J."/>
            <person name="Rubenfield M.J."/>
            <person name="Ruiz A."/>
            <person name="Russo S."/>
            <person name="Salzberg S.L."/>
            <person name="Sanchez-Gracia A."/>
            <person name="Saranga D.J."/>
            <person name="Sato H."/>
            <person name="Schaeffer S.W."/>
            <person name="Schatz M.C."/>
            <person name="Schlenke T."/>
            <person name="Schwartz R."/>
            <person name="Segarra C."/>
            <person name="Singh R.S."/>
            <person name="Sirot L."/>
            <person name="Sirota M."/>
            <person name="Sisneros N.B."/>
            <person name="Smith C.D."/>
            <person name="Smith T.F."/>
            <person name="Spieth J."/>
            <person name="Stage D.E."/>
            <person name="Stark A."/>
            <person name="Stephan W."/>
            <person name="Strausberg R.L."/>
            <person name="Strempel S."/>
            <person name="Sturgill D."/>
            <person name="Sutton G."/>
            <person name="Sutton G.G."/>
            <person name="Tao W."/>
            <person name="Teichmann S."/>
            <person name="Tobari Y.N."/>
            <person name="Tomimura Y."/>
            <person name="Tsolas J.M."/>
            <person name="Valente V.L."/>
            <person name="Venter E."/>
            <person name="Venter J.C."/>
            <person name="Vicario S."/>
            <person name="Vieira F.G."/>
            <person name="Vilella A.J."/>
            <person name="Villasante A."/>
            <person name="Walenz B."/>
            <person name="Wang J."/>
            <person name="Wasserman M."/>
            <person name="Watts T."/>
            <person name="Wilson D."/>
            <person name="Wilson R.K."/>
            <person name="Wing R.A."/>
            <person name="Wolfner M.F."/>
            <person name="Wong A."/>
            <person name="Wong G.K."/>
            <person name="Wu C.I."/>
            <person name="Wu G."/>
            <person name="Yamamoto D."/>
            <person name="Yang H.P."/>
            <person name="Yang S.P."/>
            <person name="Yorke J.A."/>
            <person name="Yoshida K."/>
            <person name="Zdobnov E."/>
            <person name="Zhang P."/>
            <person name="Zhang Y."/>
            <person name="Zimin A.V."/>
            <person name="Baldwin J."/>
            <person name="Abdouelleil A."/>
            <person name="Abdulkadir J."/>
            <person name="Abebe A."/>
            <person name="Abera B."/>
            <person name="Abreu J."/>
            <person name="Acer S.C."/>
            <person name="Aftuck L."/>
            <person name="Alexander A."/>
            <person name="An P."/>
            <person name="Anderson E."/>
            <person name="Anderson S."/>
            <person name="Arachi H."/>
            <person name="Azer M."/>
            <person name="Bachantsang P."/>
            <person name="Barry A."/>
            <person name="Bayul T."/>
            <person name="Berlin A."/>
            <person name="Bessette D."/>
            <person name="Bloom T."/>
            <person name="Blye J."/>
            <person name="Boguslavskiy L."/>
            <person name="Bonnet C."/>
            <person name="Boukhgalter B."/>
            <person name="Bourzgui I."/>
            <person name="Brown A."/>
            <person name="Cahill P."/>
            <person name="Channer S."/>
            <person name="Cheshatsang Y."/>
            <person name="Chuda L."/>
            <person name="Citroen M."/>
            <person name="Collymore A."/>
            <person name="Cooke P."/>
            <person name="Costello M."/>
            <person name="D'Aco K."/>
            <person name="Daza R."/>
            <person name="De Haan G."/>
            <person name="DeGray S."/>
            <person name="DeMaso C."/>
            <person name="Dhargay N."/>
            <person name="Dooley K."/>
            <person name="Dooley E."/>
            <person name="Doricent M."/>
            <person name="Dorje P."/>
            <person name="Dorjee K."/>
            <person name="Dupes A."/>
            <person name="Elong R."/>
            <person name="Falk J."/>
            <person name="Farina A."/>
            <person name="Faro S."/>
            <person name="Ferguson D."/>
            <person name="Fisher S."/>
            <person name="Foley C.D."/>
            <person name="Franke A."/>
            <person name="Friedrich D."/>
            <person name="Gadbois L."/>
            <person name="Gearin G."/>
            <person name="Gearin C.R."/>
            <person name="Giannoukos G."/>
            <person name="Goode T."/>
            <person name="Graham J."/>
            <person name="Grandbois E."/>
            <person name="Grewal S."/>
            <person name="Gyaltsen K."/>
            <person name="Hafez N."/>
            <person name="Hagos B."/>
            <person name="Hall J."/>
            <person name="Henson C."/>
            <person name="Hollinger A."/>
            <person name="Honan T."/>
            <person name="Huard M.D."/>
            <person name="Hughes L."/>
            <person name="Hurhula B."/>
            <person name="Husby M.E."/>
            <person name="Kamat A."/>
            <person name="Kanga B."/>
            <person name="Kashin S."/>
            <person name="Khazanovich D."/>
            <person name="Kisner P."/>
            <person name="Lance K."/>
            <person name="Lara M."/>
            <person name="Lee W."/>
            <person name="Lennon N."/>
            <person name="Letendre F."/>
            <person name="LeVine R."/>
            <person name="Lipovsky A."/>
            <person name="Liu X."/>
            <person name="Liu J."/>
            <person name="Liu S."/>
            <person name="Lokyitsang T."/>
            <person name="Lokyitsang Y."/>
            <person name="Lubonja R."/>
            <person name="Lui A."/>
            <person name="MacDonald P."/>
            <person name="Magnisalis V."/>
            <person name="Maru K."/>
            <person name="Matthews C."/>
            <person name="McCusker W."/>
            <person name="McDonough S."/>
            <person name="Mehta T."/>
            <person name="Meldrim J."/>
            <person name="Meneus L."/>
            <person name="Mihai O."/>
            <person name="Mihalev A."/>
            <person name="Mihova T."/>
            <person name="Mittelman R."/>
            <person name="Mlenga V."/>
            <person name="Montmayeur A."/>
            <person name="Mulrain L."/>
            <person name="Navidi A."/>
            <person name="Naylor J."/>
            <person name="Negash T."/>
            <person name="Nguyen T."/>
            <person name="Nguyen N."/>
            <person name="Nicol R."/>
            <person name="Norbu C."/>
            <person name="Norbu N."/>
            <person name="Novod N."/>
            <person name="O'Neill B."/>
            <person name="Osman S."/>
            <person name="Markiewicz E."/>
            <person name="Oyono O.L."/>
            <person name="Patti C."/>
            <person name="Phunkhang P."/>
            <person name="Pierre F."/>
            <person name="Priest M."/>
            <person name="Raghuraman S."/>
            <person name="Rege F."/>
            <person name="Reyes R."/>
            <person name="Rise C."/>
            <person name="Rogov P."/>
            <person name="Ross K."/>
            <person name="Ryan E."/>
            <person name="Settipalli S."/>
            <person name="Shea T."/>
            <person name="Sherpa N."/>
            <person name="Shi L."/>
            <person name="Shih D."/>
            <person name="Sparrow T."/>
            <person name="Spaulding J."/>
            <person name="Stalker J."/>
            <person name="Stange-Thomann N."/>
            <person name="Stavropoulos S."/>
            <person name="Stone C."/>
            <person name="Strader C."/>
            <person name="Tesfaye S."/>
            <person name="Thomson T."/>
            <person name="Thoulutsang Y."/>
            <person name="Thoulutsang D."/>
            <person name="Topham K."/>
            <person name="Topping I."/>
            <person name="Tsamla T."/>
            <person name="Vassiliev H."/>
            <person name="Vo A."/>
            <person name="Wangchuk T."/>
            <person name="Wangdi T."/>
            <person name="Weiand M."/>
            <person name="Wilkinson J."/>
            <person name="Wilson A."/>
            <person name="Yadav S."/>
            <person name="Young G."/>
            <person name="Yu Q."/>
            <person name="Zembek L."/>
            <person name="Zhong D."/>
            <person name="Zimmer A."/>
            <person name="Zwirko Z."/>
            <person name="Jaffe D.B."/>
            <person name="Alvarez P."/>
            <person name="Brockman W."/>
            <person name="Butler J."/>
            <person name="Chin C."/>
            <person name="Gnerre S."/>
            <person name="Grabherr M."/>
            <person name="Kleber M."/>
            <person name="Mauceli E."/>
            <person name="MacCallum I."/>
        </authorList>
    </citation>
    <scope>NUCLEOTIDE SEQUENCE [LARGE SCALE GENOMIC DNA]</scope>
    <source>
        <strain evidence="2">Tucson 15081-1352.22</strain>
    </source>
</reference>
<keyword evidence="2" id="KW-1185">Reference proteome</keyword>
<dbReference type="Proteomes" id="UP000009192">
    <property type="component" value="Unassembled WGS sequence"/>
</dbReference>
<gene>
    <name evidence="1" type="primary">Dmoj\GI26247</name>
    <name evidence="1" type="ORF">Dmoj_GI26247</name>
</gene>
<dbReference type="OrthoDB" id="7803507at2759"/>
<dbReference type="AlphaFoldDB" id="A0A0Q9X7C9"/>
<protein>
    <submittedName>
        <fullName evidence="1">Uncharacterized protein</fullName>
    </submittedName>
</protein>
<dbReference type="KEGG" id="dmo:Dmoj_GI26247"/>
<accession>A0A0Q9X7C9</accession>
<dbReference type="EMBL" id="CH933806">
    <property type="protein sequence ID" value="KRG01610.1"/>
    <property type="molecule type" value="Genomic_DNA"/>
</dbReference>
<dbReference type="InParanoid" id="A0A0Q9X7C9"/>
<sequence>MGMGQRLCPIVDATHSYVRPNKLQGHCVTCRNFQSTLSNAIKSCWTCRNINLTFYCPGRGPRDRANENP</sequence>
<evidence type="ECO:0000313" key="1">
    <source>
        <dbReference type="EMBL" id="KRG01610.1"/>
    </source>
</evidence>
<evidence type="ECO:0000313" key="2">
    <source>
        <dbReference type="Proteomes" id="UP000009192"/>
    </source>
</evidence>
<name>A0A0Q9X7C9_DROMO</name>
<organism evidence="1 2">
    <name type="scientific">Drosophila mojavensis</name>
    <name type="common">Fruit fly</name>
    <dbReference type="NCBI Taxonomy" id="7230"/>
    <lineage>
        <taxon>Eukaryota</taxon>
        <taxon>Metazoa</taxon>
        <taxon>Ecdysozoa</taxon>
        <taxon>Arthropoda</taxon>
        <taxon>Hexapoda</taxon>
        <taxon>Insecta</taxon>
        <taxon>Pterygota</taxon>
        <taxon>Neoptera</taxon>
        <taxon>Endopterygota</taxon>
        <taxon>Diptera</taxon>
        <taxon>Brachycera</taxon>
        <taxon>Muscomorpha</taxon>
        <taxon>Ephydroidea</taxon>
        <taxon>Drosophilidae</taxon>
        <taxon>Drosophila</taxon>
    </lineage>
</organism>
<proteinExistence type="predicted"/>